<sequence length="230" mass="26014">MKHERPYLRFQLNDKIVIRPLCGGRVFELAGSVDPINYLDQTERKHWKPEVRLRSVEVEALKAWLSLYTPYESKTRGPDSLTLSGVIFEIDGDSYERKSLSTNAIEAMEALGFNNDNPFEYVPGRGYFYHRDLGIKIIKSSEGDGSYLVDSLLDIEQRWIGETTLSQSQAYLPLSHAAVTLADRLMGIISMQTAPDKGYDVVLRNGIGELSLLQSTDRLALSQILEDLIR</sequence>
<dbReference type="RefSeq" id="YP_009278694.1">
    <property type="nucleotide sequence ID" value="NC_031010.1"/>
</dbReference>
<accession>A0A1B2IDV2</accession>
<evidence type="ECO:0000313" key="2">
    <source>
        <dbReference type="Proteomes" id="UP000202923"/>
    </source>
</evidence>
<name>A0A1B2IDV2_9CAUD</name>
<reference evidence="1 2" key="1">
    <citation type="submission" date="2016-06" db="EMBL/GenBank/DDBJ databases">
        <authorList>
            <person name="Kjaerup R.B."/>
            <person name="Dalgaard T.S."/>
            <person name="Juul-Madsen H.R."/>
        </authorList>
    </citation>
    <scope>NUCLEOTIDE SEQUENCE [LARGE SCALE GENOMIC DNA]</scope>
</reference>
<protein>
    <submittedName>
        <fullName evidence="1">Uncharacterized protein</fullName>
    </submittedName>
</protein>
<dbReference type="EMBL" id="KX397369">
    <property type="protein sequence ID" value="ANZ49441.1"/>
    <property type="molecule type" value="Genomic_DNA"/>
</dbReference>
<dbReference type="Proteomes" id="UP000202923">
    <property type="component" value="Genome"/>
</dbReference>
<evidence type="ECO:0000313" key="1">
    <source>
        <dbReference type="EMBL" id="ANZ49441.1"/>
    </source>
</evidence>
<proteinExistence type="predicted"/>
<organism evidence="1 2">
    <name type="scientific">Erwinia phage vB_EamM_Kwan</name>
    <dbReference type="NCBI Taxonomy" id="1883374"/>
    <lineage>
        <taxon>Viruses</taxon>
        <taxon>Duplodnaviria</taxon>
        <taxon>Heunggongvirae</taxon>
        <taxon>Uroviricota</taxon>
        <taxon>Caudoviricetes</taxon>
        <taxon>Chimalliviridae</taxon>
        <taxon>Wellingtonvirus</taxon>
        <taxon>Wellingtonvirus wellington</taxon>
    </lineage>
</organism>
<gene>
    <name evidence="1" type="ORF">KWAN_89</name>
</gene>
<dbReference type="GeneID" id="29061933"/>
<dbReference type="KEGG" id="vg:29061933"/>